<feature type="transmembrane region" description="Helical" evidence="16">
    <location>
        <begin position="28"/>
        <end position="49"/>
    </location>
</feature>
<evidence type="ECO:0000256" key="2">
    <source>
        <dbReference type="ARBA" id="ARBA00004050"/>
    </source>
</evidence>
<feature type="transmembrane region" description="Helical" evidence="16">
    <location>
        <begin position="55"/>
        <end position="77"/>
    </location>
</feature>
<evidence type="ECO:0000256" key="3">
    <source>
        <dbReference type="ARBA" id="ARBA00004141"/>
    </source>
</evidence>
<name>A0A3S2VN11_9PROT</name>
<evidence type="ECO:0000256" key="13">
    <source>
        <dbReference type="ARBA" id="ARBA00022989"/>
    </source>
</evidence>
<comment type="function">
    <text evidence="2">Membrane-anchoring subunit of succinate dehydrogenase (SDH).</text>
</comment>
<dbReference type="RefSeq" id="WP_127766746.1">
    <property type="nucleotide sequence ID" value="NZ_SADE01000003.1"/>
</dbReference>
<feature type="transmembrane region" description="Helical" evidence="16">
    <location>
        <begin position="98"/>
        <end position="120"/>
    </location>
</feature>
<dbReference type="SUPFAM" id="SSF81343">
    <property type="entry name" value="Fumarate reductase respiratory complex transmembrane subunits"/>
    <property type="match status" value="1"/>
</dbReference>
<dbReference type="InterPro" id="IPR000701">
    <property type="entry name" value="SuccDH_FuR_B_TM-su"/>
</dbReference>
<evidence type="ECO:0000256" key="16">
    <source>
        <dbReference type="SAM" id="Phobius"/>
    </source>
</evidence>
<dbReference type="InterPro" id="IPR034804">
    <property type="entry name" value="SQR/QFR_C/D"/>
</dbReference>
<protein>
    <recommendedName>
        <fullName evidence="6">Succinate dehydrogenase hydrophobic membrane anchor subunit</fullName>
    </recommendedName>
</protein>
<comment type="subcellular location">
    <subcellularLocation>
        <location evidence="3">Membrane</location>
        <topology evidence="3">Multi-pass membrane protein</topology>
    </subcellularLocation>
</comment>
<keyword evidence="14" id="KW-0408">Iron</keyword>
<dbReference type="GO" id="GO:0006099">
    <property type="term" value="P:tricarboxylic acid cycle"/>
    <property type="evidence" value="ECO:0007669"/>
    <property type="project" value="UniProtKB-UniPathway"/>
</dbReference>
<evidence type="ECO:0000313" key="17">
    <source>
        <dbReference type="EMBL" id="RVU34687.1"/>
    </source>
</evidence>
<evidence type="ECO:0000256" key="14">
    <source>
        <dbReference type="ARBA" id="ARBA00023004"/>
    </source>
</evidence>
<evidence type="ECO:0000313" key="18">
    <source>
        <dbReference type="Proteomes" id="UP000287447"/>
    </source>
</evidence>
<keyword evidence="9" id="KW-0349">Heme</keyword>
<evidence type="ECO:0000256" key="5">
    <source>
        <dbReference type="ARBA" id="ARBA00011558"/>
    </source>
</evidence>
<evidence type="ECO:0000256" key="6">
    <source>
        <dbReference type="ARBA" id="ARBA00019425"/>
    </source>
</evidence>
<evidence type="ECO:0000256" key="12">
    <source>
        <dbReference type="ARBA" id="ARBA00022982"/>
    </source>
</evidence>
<organism evidence="17 18">
    <name type="scientific">Hwanghaeella grinnelliae</name>
    <dbReference type="NCBI Taxonomy" id="2500179"/>
    <lineage>
        <taxon>Bacteria</taxon>
        <taxon>Pseudomonadati</taxon>
        <taxon>Pseudomonadota</taxon>
        <taxon>Alphaproteobacteria</taxon>
        <taxon>Rhodospirillales</taxon>
        <taxon>Rhodospirillaceae</taxon>
        <taxon>Hwanghaeella</taxon>
    </lineage>
</organism>
<dbReference type="Proteomes" id="UP000287447">
    <property type="component" value="Unassembled WGS sequence"/>
</dbReference>
<evidence type="ECO:0000256" key="11">
    <source>
        <dbReference type="ARBA" id="ARBA00022723"/>
    </source>
</evidence>
<keyword evidence="10 16" id="KW-0812">Transmembrane</keyword>
<dbReference type="Gene3D" id="1.20.1300.10">
    <property type="entry name" value="Fumarate reductase/succinate dehydrogenase, transmembrane subunit"/>
    <property type="match status" value="1"/>
</dbReference>
<dbReference type="GO" id="GO:0046872">
    <property type="term" value="F:metal ion binding"/>
    <property type="evidence" value="ECO:0007669"/>
    <property type="project" value="UniProtKB-KW"/>
</dbReference>
<dbReference type="GO" id="GO:0016020">
    <property type="term" value="C:membrane"/>
    <property type="evidence" value="ECO:0007669"/>
    <property type="project" value="UniProtKB-SubCell"/>
</dbReference>
<dbReference type="UniPathway" id="UPA00223"/>
<dbReference type="AlphaFoldDB" id="A0A3S2VN11"/>
<evidence type="ECO:0000256" key="1">
    <source>
        <dbReference type="ARBA" id="ARBA00001971"/>
    </source>
</evidence>
<comment type="caution">
    <text evidence="17">The sequence shown here is derived from an EMBL/GenBank/DDBJ whole genome shotgun (WGS) entry which is preliminary data.</text>
</comment>
<keyword evidence="8" id="KW-0816">Tricarboxylic acid cycle</keyword>
<keyword evidence="7" id="KW-0813">Transport</keyword>
<comment type="subunit">
    <text evidence="5">Part of an enzyme complex containing four subunits: a flavoprotein, an iron-sulfur protein, plus two membrane-anchoring proteins, SdhC and SdhD.</text>
</comment>
<sequence>MSLETRLARVRGLGSAKDGTHHWWAQRLTAVALVPLTIWFAVSVAGMTGGNYAEAVAWVGSPINTVLLLLLIAATFHHVQLGIQVVLEDYVHGEGAKIAALMFVKFACAILAVASGYAVLRVAFVGG</sequence>
<keyword evidence="12" id="KW-0249">Electron transport</keyword>
<keyword evidence="18" id="KW-1185">Reference proteome</keyword>
<dbReference type="EMBL" id="SADE01000003">
    <property type="protein sequence ID" value="RVU34687.1"/>
    <property type="molecule type" value="Genomic_DNA"/>
</dbReference>
<keyword evidence="11" id="KW-0479">Metal-binding</keyword>
<comment type="cofactor">
    <cofactor evidence="1">
        <name>heme</name>
        <dbReference type="ChEBI" id="CHEBI:30413"/>
    </cofactor>
</comment>
<comment type="pathway">
    <text evidence="4">Carbohydrate metabolism; tricarboxylic acid cycle.</text>
</comment>
<proteinExistence type="predicted"/>
<dbReference type="Pfam" id="PF01127">
    <property type="entry name" value="Sdh_cyt"/>
    <property type="match status" value="1"/>
</dbReference>
<dbReference type="GO" id="GO:0020037">
    <property type="term" value="F:heme binding"/>
    <property type="evidence" value="ECO:0007669"/>
    <property type="project" value="InterPro"/>
</dbReference>
<gene>
    <name evidence="17" type="primary">sdhD</name>
    <name evidence="17" type="ORF">EOI86_17690</name>
</gene>
<evidence type="ECO:0000256" key="15">
    <source>
        <dbReference type="ARBA" id="ARBA00023136"/>
    </source>
</evidence>
<evidence type="ECO:0000256" key="4">
    <source>
        <dbReference type="ARBA" id="ARBA00005163"/>
    </source>
</evidence>
<reference evidence="18" key="1">
    <citation type="submission" date="2019-01" db="EMBL/GenBank/DDBJ databases">
        <title>Gri0909 isolated from a small marine red alga.</title>
        <authorList>
            <person name="Kim J."/>
            <person name="Jeong S.E."/>
            <person name="Jeon C.O."/>
        </authorList>
    </citation>
    <scope>NUCLEOTIDE SEQUENCE [LARGE SCALE GENOMIC DNA]</scope>
    <source>
        <strain evidence="18">Gri0909</strain>
    </source>
</reference>
<dbReference type="NCBIfam" id="TIGR02968">
    <property type="entry name" value="succ_dehyd_anc"/>
    <property type="match status" value="1"/>
</dbReference>
<evidence type="ECO:0000256" key="8">
    <source>
        <dbReference type="ARBA" id="ARBA00022532"/>
    </source>
</evidence>
<evidence type="ECO:0000256" key="9">
    <source>
        <dbReference type="ARBA" id="ARBA00022617"/>
    </source>
</evidence>
<keyword evidence="15 16" id="KW-0472">Membrane</keyword>
<accession>A0A3S2VN11</accession>
<keyword evidence="13 16" id="KW-1133">Transmembrane helix</keyword>
<evidence type="ECO:0000256" key="7">
    <source>
        <dbReference type="ARBA" id="ARBA00022448"/>
    </source>
</evidence>
<dbReference type="CDD" id="cd03495">
    <property type="entry name" value="SQR_TypeC_SdhD_like"/>
    <property type="match status" value="1"/>
</dbReference>
<evidence type="ECO:0000256" key="10">
    <source>
        <dbReference type="ARBA" id="ARBA00022692"/>
    </source>
</evidence>
<dbReference type="InterPro" id="IPR014312">
    <property type="entry name" value="Succ_DH_anchor"/>
</dbReference>
<dbReference type="OrthoDB" id="9809280at2"/>